<gene>
    <name evidence="11" type="ORF">HK103_002133</name>
</gene>
<keyword evidence="3" id="KW-0813">Transport</keyword>
<dbReference type="GO" id="GO:0006886">
    <property type="term" value="P:intracellular protein transport"/>
    <property type="evidence" value="ECO:0007669"/>
    <property type="project" value="InterPro"/>
</dbReference>
<dbReference type="GO" id="GO:0031201">
    <property type="term" value="C:SNARE complex"/>
    <property type="evidence" value="ECO:0007669"/>
    <property type="project" value="TreeGrafter"/>
</dbReference>
<dbReference type="InterPro" id="IPR007705">
    <property type="entry name" value="Vesicle_trsprt_v-SNARE_N"/>
</dbReference>
<evidence type="ECO:0000259" key="10">
    <source>
        <dbReference type="Pfam" id="PF05008"/>
    </source>
</evidence>
<dbReference type="InterPro" id="IPR038407">
    <property type="entry name" value="v-SNARE_N_sf"/>
</dbReference>
<dbReference type="GO" id="GO:0012507">
    <property type="term" value="C:ER to Golgi transport vesicle membrane"/>
    <property type="evidence" value="ECO:0007669"/>
    <property type="project" value="TreeGrafter"/>
</dbReference>
<dbReference type="PANTHER" id="PTHR21230">
    <property type="entry name" value="VESICLE TRANSPORT V-SNARE PROTEIN VTI1-RELATED"/>
    <property type="match status" value="1"/>
</dbReference>
<dbReference type="GO" id="GO:0005789">
    <property type="term" value="C:endoplasmic reticulum membrane"/>
    <property type="evidence" value="ECO:0007669"/>
    <property type="project" value="TreeGrafter"/>
</dbReference>
<reference evidence="11" key="1">
    <citation type="submission" date="2020-05" db="EMBL/GenBank/DDBJ databases">
        <title>Phylogenomic resolution of chytrid fungi.</title>
        <authorList>
            <person name="Stajich J.E."/>
            <person name="Amses K."/>
            <person name="Simmons R."/>
            <person name="Seto K."/>
            <person name="Myers J."/>
            <person name="Bonds A."/>
            <person name="Quandt C.A."/>
            <person name="Barry K."/>
            <person name="Liu P."/>
            <person name="Grigoriev I."/>
            <person name="Longcore J.E."/>
            <person name="James T.Y."/>
        </authorList>
    </citation>
    <scope>NUCLEOTIDE SEQUENCE</scope>
    <source>
        <strain evidence="11">PLAUS21</strain>
    </source>
</reference>
<sequence length="177" mass="20162">MGDSHIYDTYEKEYKTLYEGISKKIASLKTSDQRNLLTNQINRELEEADEILGQMEMELMSLSPQKRNQNTVTLRTYKDSLKKLKKELNTASLSERDQLLGSQIVMLGSHAIDIGHEETNQRSKLLQGTDRLENASKRLEGAQRLALETEAIGISTLGDLHRQRNQIERTRDGTDGK</sequence>
<dbReference type="GO" id="GO:0005484">
    <property type="term" value="F:SNAP receptor activity"/>
    <property type="evidence" value="ECO:0007669"/>
    <property type="project" value="TreeGrafter"/>
</dbReference>
<evidence type="ECO:0000256" key="4">
    <source>
        <dbReference type="ARBA" id="ARBA00022692"/>
    </source>
</evidence>
<dbReference type="GO" id="GO:0042147">
    <property type="term" value="P:retrograde transport, endosome to Golgi"/>
    <property type="evidence" value="ECO:0007669"/>
    <property type="project" value="TreeGrafter"/>
</dbReference>
<dbReference type="GO" id="GO:0005829">
    <property type="term" value="C:cytosol"/>
    <property type="evidence" value="ECO:0007669"/>
    <property type="project" value="GOC"/>
</dbReference>
<dbReference type="SUPFAM" id="SSF47661">
    <property type="entry name" value="t-snare proteins"/>
    <property type="match status" value="1"/>
</dbReference>
<dbReference type="GO" id="GO:0006891">
    <property type="term" value="P:intra-Golgi vesicle-mediated transport"/>
    <property type="evidence" value="ECO:0007669"/>
    <property type="project" value="TreeGrafter"/>
</dbReference>
<keyword evidence="6" id="KW-1133">Transmembrane helix</keyword>
<dbReference type="PANTHER" id="PTHR21230:SF26">
    <property type="entry name" value="VESICLE TRANSPORT THROUGH INTERACTION WITH T-SNARES HOMOLOG 1A"/>
    <property type="match status" value="1"/>
</dbReference>
<name>A0AAD5ULI8_9FUNG</name>
<keyword evidence="4" id="KW-0812">Transmembrane</keyword>
<evidence type="ECO:0000256" key="6">
    <source>
        <dbReference type="ARBA" id="ARBA00022989"/>
    </source>
</evidence>
<dbReference type="SUPFAM" id="SSF58038">
    <property type="entry name" value="SNARE fusion complex"/>
    <property type="match status" value="1"/>
</dbReference>
<dbReference type="Pfam" id="PF12352">
    <property type="entry name" value="V-SNARE_C"/>
    <property type="match status" value="1"/>
</dbReference>
<dbReference type="Pfam" id="PF05008">
    <property type="entry name" value="V-SNARE"/>
    <property type="match status" value="1"/>
</dbReference>
<dbReference type="EMBL" id="JADGKB010000017">
    <property type="protein sequence ID" value="KAJ3259579.1"/>
    <property type="molecule type" value="Genomic_DNA"/>
</dbReference>
<dbReference type="GO" id="GO:0031902">
    <property type="term" value="C:late endosome membrane"/>
    <property type="evidence" value="ECO:0007669"/>
    <property type="project" value="TreeGrafter"/>
</dbReference>
<dbReference type="GO" id="GO:0005794">
    <property type="term" value="C:Golgi apparatus"/>
    <property type="evidence" value="ECO:0007669"/>
    <property type="project" value="TreeGrafter"/>
</dbReference>
<dbReference type="GO" id="GO:0000149">
    <property type="term" value="F:SNARE binding"/>
    <property type="evidence" value="ECO:0007669"/>
    <property type="project" value="TreeGrafter"/>
</dbReference>
<evidence type="ECO:0000313" key="12">
    <source>
        <dbReference type="Proteomes" id="UP001210925"/>
    </source>
</evidence>
<proteinExistence type="inferred from homology"/>
<keyword evidence="5" id="KW-0653">Protein transport</keyword>
<dbReference type="Gene3D" id="1.20.5.110">
    <property type="match status" value="1"/>
</dbReference>
<dbReference type="GO" id="GO:0048280">
    <property type="term" value="P:vesicle fusion with Golgi apparatus"/>
    <property type="evidence" value="ECO:0007669"/>
    <property type="project" value="TreeGrafter"/>
</dbReference>
<feature type="coiled-coil region" evidence="9">
    <location>
        <begin position="38"/>
        <end position="94"/>
    </location>
</feature>
<dbReference type="GO" id="GO:0006896">
    <property type="term" value="P:Golgi to vacuole transport"/>
    <property type="evidence" value="ECO:0007669"/>
    <property type="project" value="TreeGrafter"/>
</dbReference>
<keyword evidence="7 9" id="KW-0175">Coiled coil</keyword>
<dbReference type="AlphaFoldDB" id="A0AAD5ULI8"/>
<keyword evidence="12" id="KW-1185">Reference proteome</keyword>
<dbReference type="Gene3D" id="1.20.58.400">
    <property type="entry name" value="t-snare proteins"/>
    <property type="match status" value="1"/>
</dbReference>
<protein>
    <recommendedName>
        <fullName evidence="10">Vesicle transport v-SNARE N-terminal domain-containing protein</fullName>
    </recommendedName>
</protein>
<evidence type="ECO:0000256" key="7">
    <source>
        <dbReference type="ARBA" id="ARBA00023054"/>
    </source>
</evidence>
<comment type="caution">
    <text evidence="11">The sequence shown here is derived from an EMBL/GenBank/DDBJ whole genome shotgun (WGS) entry which is preliminary data.</text>
</comment>
<dbReference type="GO" id="GO:0016236">
    <property type="term" value="P:macroautophagy"/>
    <property type="evidence" value="ECO:0007669"/>
    <property type="project" value="TreeGrafter"/>
</dbReference>
<evidence type="ECO:0000256" key="1">
    <source>
        <dbReference type="ARBA" id="ARBA00004211"/>
    </source>
</evidence>
<evidence type="ECO:0000256" key="2">
    <source>
        <dbReference type="ARBA" id="ARBA00006108"/>
    </source>
</evidence>
<dbReference type="CDD" id="cd15862">
    <property type="entry name" value="SNARE_Vti1"/>
    <property type="match status" value="1"/>
</dbReference>
<dbReference type="Proteomes" id="UP001210925">
    <property type="component" value="Unassembled WGS sequence"/>
</dbReference>
<dbReference type="InterPro" id="IPR010989">
    <property type="entry name" value="SNARE"/>
</dbReference>
<comment type="similarity">
    <text evidence="2">Belongs to the VTI1 family.</text>
</comment>
<organism evidence="11 12">
    <name type="scientific">Boothiomyces macroporosus</name>
    <dbReference type="NCBI Taxonomy" id="261099"/>
    <lineage>
        <taxon>Eukaryota</taxon>
        <taxon>Fungi</taxon>
        <taxon>Fungi incertae sedis</taxon>
        <taxon>Chytridiomycota</taxon>
        <taxon>Chytridiomycota incertae sedis</taxon>
        <taxon>Chytridiomycetes</taxon>
        <taxon>Rhizophydiales</taxon>
        <taxon>Terramycetaceae</taxon>
        <taxon>Boothiomyces</taxon>
    </lineage>
</organism>
<evidence type="ECO:0000256" key="3">
    <source>
        <dbReference type="ARBA" id="ARBA00022448"/>
    </source>
</evidence>
<keyword evidence="8" id="KW-0472">Membrane</keyword>
<feature type="domain" description="Vesicle transport v-SNARE N-terminal" evidence="10">
    <location>
        <begin position="4"/>
        <end position="91"/>
    </location>
</feature>
<evidence type="ECO:0000313" key="11">
    <source>
        <dbReference type="EMBL" id="KAJ3259579.1"/>
    </source>
</evidence>
<accession>A0AAD5ULI8</accession>
<dbReference type="FunFam" id="1.20.5.110:FF:000002">
    <property type="entry name" value="Vesicle transport through interaction with t-SNAREsB"/>
    <property type="match status" value="1"/>
</dbReference>
<comment type="subcellular location">
    <subcellularLocation>
        <location evidence="1">Membrane</location>
        <topology evidence="1">Single-pass type IV membrane protein</topology>
    </subcellularLocation>
</comment>
<evidence type="ECO:0000256" key="8">
    <source>
        <dbReference type="ARBA" id="ARBA00023136"/>
    </source>
</evidence>
<evidence type="ECO:0000256" key="5">
    <source>
        <dbReference type="ARBA" id="ARBA00022927"/>
    </source>
</evidence>
<evidence type="ECO:0000256" key="9">
    <source>
        <dbReference type="SAM" id="Coils"/>
    </source>
</evidence>